<organism evidence="2 3">
    <name type="scientific">Austropuccinia psidii MF-1</name>
    <dbReference type="NCBI Taxonomy" id="1389203"/>
    <lineage>
        <taxon>Eukaryota</taxon>
        <taxon>Fungi</taxon>
        <taxon>Dikarya</taxon>
        <taxon>Basidiomycota</taxon>
        <taxon>Pucciniomycotina</taxon>
        <taxon>Pucciniomycetes</taxon>
        <taxon>Pucciniales</taxon>
        <taxon>Sphaerophragmiaceae</taxon>
        <taxon>Austropuccinia</taxon>
    </lineage>
</organism>
<reference evidence="2" key="1">
    <citation type="submission" date="2021-03" db="EMBL/GenBank/DDBJ databases">
        <title>Draft genome sequence of rust myrtle Austropuccinia psidii MF-1, a brazilian biotype.</title>
        <authorList>
            <person name="Quecine M.C."/>
            <person name="Pachon D.M.R."/>
            <person name="Bonatelli M.L."/>
            <person name="Correr F.H."/>
            <person name="Franceschini L.M."/>
            <person name="Leite T.F."/>
            <person name="Margarido G.R.A."/>
            <person name="Almeida C.A."/>
            <person name="Ferrarezi J.A."/>
            <person name="Labate C.A."/>
        </authorList>
    </citation>
    <scope>NUCLEOTIDE SEQUENCE</scope>
    <source>
        <strain evidence="2">MF-1</strain>
    </source>
</reference>
<evidence type="ECO:0000313" key="2">
    <source>
        <dbReference type="EMBL" id="MBW0484572.1"/>
    </source>
</evidence>
<name>A0A9Q3GYU2_9BASI</name>
<dbReference type="Proteomes" id="UP000765509">
    <property type="component" value="Unassembled WGS sequence"/>
</dbReference>
<dbReference type="EMBL" id="AVOT02007743">
    <property type="protein sequence ID" value="MBW0484572.1"/>
    <property type="molecule type" value="Genomic_DNA"/>
</dbReference>
<feature type="domain" description="Reverse transcriptase Ty1/copia-type" evidence="1">
    <location>
        <begin position="196"/>
        <end position="372"/>
    </location>
</feature>
<accession>A0A9Q3GYU2</accession>
<dbReference type="Pfam" id="PF07727">
    <property type="entry name" value="RVT_2"/>
    <property type="match status" value="1"/>
</dbReference>
<comment type="caution">
    <text evidence="2">The sequence shown here is derived from an EMBL/GenBank/DDBJ whole genome shotgun (WGS) entry which is preliminary data.</text>
</comment>
<evidence type="ECO:0000313" key="3">
    <source>
        <dbReference type="Proteomes" id="UP000765509"/>
    </source>
</evidence>
<keyword evidence="3" id="KW-1185">Reference proteome</keyword>
<proteinExistence type="predicted"/>
<gene>
    <name evidence="2" type="ORF">O181_024287</name>
</gene>
<protein>
    <recommendedName>
        <fullName evidence="1">Reverse transcriptase Ty1/copia-type domain-containing protein</fullName>
    </recommendedName>
</protein>
<sequence length="429" mass="49185">MLNASKLPPFLWPWAYQHSVWIFNQSLHTNDGKTPFELLGGQKPSLDLLQVFGATSFVYTHNFKKDFSAREITGYHLGIADDSNGWLIWITGKKNITWTASVKFDEKTFHGPGKSNTWQVQSIQVANIFDRKMIDEIENQDRLITAISSEANPAMVLLTTYQEALKSLNRKGWVEAIDKELARMIKEDIFENVDLKEALAEFAPTPTLNALRLLFSTACLHKLPIKTFDVKVAFLHSLIDKPVFIWNPQGMTNEIFKVLKLKKALYGTKQASCCWRLHLKDILQHIGFRPNDEDPSTYIFQQETERSILWVHVDNGEITSSSNGLMMEIIEKLNKKIKIKWDDEIGNLVGITIKKRKEGFKFYQPDLINKLTHLMPSNITAKSPLPIYCKLQSNHAKEMDKLYLKRIGMLLYIAQASRPDICHAVSYLA</sequence>
<dbReference type="AlphaFoldDB" id="A0A9Q3GYU2"/>
<dbReference type="InterPro" id="IPR013103">
    <property type="entry name" value="RVT_2"/>
</dbReference>
<evidence type="ECO:0000259" key="1">
    <source>
        <dbReference type="Pfam" id="PF07727"/>
    </source>
</evidence>